<dbReference type="InterPro" id="IPR053027">
    <property type="entry name" value="AGGF1"/>
</dbReference>
<protein>
    <submittedName>
        <fullName evidence="2">MIP15729p</fullName>
    </submittedName>
</protein>
<dbReference type="Bgee" id="FBgn0034002">
    <property type="expression patterns" value="Expressed in fat body cell in open tracheal system trachea and 188 other cell types or tissues"/>
</dbReference>
<dbReference type="AlphaFoldDB" id="D1Z395"/>
<accession>D1Z395</accession>
<dbReference type="ExpressionAtlas" id="D1Z395">
    <property type="expression patterns" value="baseline and differential"/>
</dbReference>
<name>D1Z395_DROME</name>
<gene>
    <name evidence="2" type="primary">CG8079-RB</name>
</gene>
<dbReference type="PROSITE" id="PS50174">
    <property type="entry name" value="G_PATCH"/>
    <property type="match status" value="1"/>
</dbReference>
<organism evidence="2">
    <name type="scientific">Drosophila melanogaster</name>
    <name type="common">Fruit fly</name>
    <dbReference type="NCBI Taxonomy" id="7227"/>
    <lineage>
        <taxon>Eukaryota</taxon>
        <taxon>Metazoa</taxon>
        <taxon>Ecdysozoa</taxon>
        <taxon>Arthropoda</taxon>
        <taxon>Hexapoda</taxon>
        <taxon>Insecta</taxon>
        <taxon>Pterygota</taxon>
        <taxon>Neoptera</taxon>
        <taxon>Endopterygota</taxon>
        <taxon>Diptera</taxon>
        <taxon>Brachycera</taxon>
        <taxon>Muscomorpha</taxon>
        <taxon>Ephydroidea</taxon>
        <taxon>Drosophilidae</taxon>
        <taxon>Drosophila</taxon>
        <taxon>Sophophora</taxon>
    </lineage>
</organism>
<dbReference type="VEuPathDB" id="VectorBase:FBgn0034002"/>
<reference evidence="2" key="1">
    <citation type="submission" date="2009-12" db="EMBL/GenBank/DDBJ databases">
        <authorList>
            <person name="Carlson J."/>
            <person name="Booth B."/>
            <person name="Frise E."/>
            <person name="Sandler J."/>
            <person name="Wan K."/>
            <person name="Yu C."/>
            <person name="Celniker S."/>
        </authorList>
    </citation>
    <scope>NUCLEOTIDE SEQUENCE</scope>
</reference>
<dbReference type="OrthoDB" id="2538319at2759"/>
<dbReference type="Pfam" id="PF01585">
    <property type="entry name" value="G-patch"/>
    <property type="match status" value="1"/>
</dbReference>
<dbReference type="EMBL" id="BT120067">
    <property type="protein sequence ID" value="ADA69464.1"/>
    <property type="molecule type" value="mRNA"/>
</dbReference>
<dbReference type="PANTHER" id="PTHR23106">
    <property type="entry name" value="ANGIOGENIC FACTOR WITH G PATCH AND FHA DOMAINS 1"/>
    <property type="match status" value="1"/>
</dbReference>
<dbReference type="PANTHER" id="PTHR23106:SF24">
    <property type="entry name" value="ANGIOGENIC FACTOR WITH G PATCH AND FHA DOMAINS 1"/>
    <property type="match status" value="1"/>
</dbReference>
<dbReference type="GO" id="GO:0003676">
    <property type="term" value="F:nucleic acid binding"/>
    <property type="evidence" value="ECO:0007669"/>
    <property type="project" value="InterPro"/>
</dbReference>
<evidence type="ECO:0000259" key="1">
    <source>
        <dbReference type="PROSITE" id="PS50174"/>
    </source>
</evidence>
<sequence>MSSDAMDLVHGSVITLGQTRLLCHVHEGNSTCGLCEPGLLIENSPPVVAAVASSTASVLSHKEQLKKLQRKYGLENEKFVDTSGNGQSNYNDRAATRRVQVGSSTDKEKTEVACVNTEIGSSNKGFKMLSKLGWQKGEKLGKTNASAGLLEPINVVANEGTSGLGNSDPVLSSSRTIDKRKLANLKITQARYQRASDMFGQSDDSD</sequence>
<dbReference type="InterPro" id="IPR000467">
    <property type="entry name" value="G_patch_dom"/>
</dbReference>
<feature type="domain" description="G-patch" evidence="1">
    <location>
        <begin position="121"/>
        <end position="169"/>
    </location>
</feature>
<dbReference type="HOGENOM" id="CLU_023817_0_0_1"/>
<proteinExistence type="evidence at transcript level"/>
<dbReference type="SMART" id="SM00443">
    <property type="entry name" value="G_patch"/>
    <property type="match status" value="1"/>
</dbReference>
<evidence type="ECO:0000313" key="2">
    <source>
        <dbReference type="EMBL" id="ADA69464.1"/>
    </source>
</evidence>